<dbReference type="Proteomes" id="UP000199034">
    <property type="component" value="Unassembled WGS sequence"/>
</dbReference>
<dbReference type="InterPro" id="IPR036291">
    <property type="entry name" value="NAD(P)-bd_dom_sf"/>
</dbReference>
<dbReference type="EMBL" id="FMZM01000007">
    <property type="protein sequence ID" value="SDD36357.1"/>
    <property type="molecule type" value="Genomic_DNA"/>
</dbReference>
<dbReference type="AlphaFoldDB" id="A0A1G6U6Z4"/>
<feature type="domain" description="NmrA-like" evidence="1">
    <location>
        <begin position="3"/>
        <end position="271"/>
    </location>
</feature>
<accession>A0A1G6U6Z4</accession>
<dbReference type="Gene3D" id="3.40.50.720">
    <property type="entry name" value="NAD(P)-binding Rossmann-like Domain"/>
    <property type="match status" value="1"/>
</dbReference>
<dbReference type="SUPFAM" id="SSF51735">
    <property type="entry name" value="NAD(P)-binding Rossmann-fold domains"/>
    <property type="match status" value="1"/>
</dbReference>
<dbReference type="PANTHER" id="PTHR47129:SF1">
    <property type="entry name" value="NMRA-LIKE DOMAIN-CONTAINING PROTEIN"/>
    <property type="match status" value="1"/>
</dbReference>
<proteinExistence type="predicted"/>
<evidence type="ECO:0000259" key="1">
    <source>
        <dbReference type="Pfam" id="PF05368"/>
    </source>
</evidence>
<dbReference type="OrthoDB" id="5510591at2"/>
<evidence type="ECO:0000313" key="2">
    <source>
        <dbReference type="EMBL" id="SDD36357.1"/>
    </source>
</evidence>
<dbReference type="Gene3D" id="3.90.25.10">
    <property type="entry name" value="UDP-galactose 4-epimerase, domain 1"/>
    <property type="match status" value="1"/>
</dbReference>
<dbReference type="InterPro" id="IPR008030">
    <property type="entry name" value="NmrA-like"/>
</dbReference>
<dbReference type="RefSeq" id="WP_090857478.1">
    <property type="nucleotide sequence ID" value="NZ_FMZM01000007.1"/>
</dbReference>
<protein>
    <submittedName>
        <fullName evidence="2">Uncharacterized conserved protein YbjT, contains NAD(P)-binding and DUF2867 domains</fullName>
    </submittedName>
</protein>
<name>A0A1G6U6Z4_9ACTN</name>
<sequence>MYVVTGATGQLGSRIVRRLLERVPADQVGVSVQDVRAAASLTARGVRVRAGDFTEPATLAHAFEGASRVLVVSAAIRGAAAADAGRAAVTAARDAGADRVLYTSHQAASYDSLFLPQLTHAGTEARLAELGVPYTALRNGFYAATLGHYVGDAVASGVLALPEDGPFSWTAHDDLAEVAVAALVGDATLDGITAPLTAPEALDFEAVAGLVSEISGRAVTRVVVPDEQWVGDAVAAGTPAGVAEFTLGMFRAARRGEFAVTDPTLERVIGRPATSVREVLQDLVGQRA</sequence>
<dbReference type="PANTHER" id="PTHR47129">
    <property type="entry name" value="QUINONE OXIDOREDUCTASE 2"/>
    <property type="match status" value="1"/>
</dbReference>
<gene>
    <name evidence="2" type="ORF">SAMN05421872_107307</name>
</gene>
<reference evidence="3" key="1">
    <citation type="submission" date="2016-10" db="EMBL/GenBank/DDBJ databases">
        <authorList>
            <person name="Varghese N."/>
            <person name="Submissions S."/>
        </authorList>
    </citation>
    <scope>NUCLEOTIDE SEQUENCE [LARGE SCALE GENOMIC DNA]</scope>
    <source>
        <strain evidence="3">CGMCC 4.6858</strain>
    </source>
</reference>
<evidence type="ECO:0000313" key="3">
    <source>
        <dbReference type="Proteomes" id="UP000199034"/>
    </source>
</evidence>
<organism evidence="2 3">
    <name type="scientific">Nocardioides lianchengensis</name>
    <dbReference type="NCBI Taxonomy" id="1045774"/>
    <lineage>
        <taxon>Bacteria</taxon>
        <taxon>Bacillati</taxon>
        <taxon>Actinomycetota</taxon>
        <taxon>Actinomycetes</taxon>
        <taxon>Propionibacteriales</taxon>
        <taxon>Nocardioidaceae</taxon>
        <taxon>Nocardioides</taxon>
    </lineage>
</organism>
<dbReference type="STRING" id="1045774.SAMN05421872_107307"/>
<dbReference type="Pfam" id="PF05368">
    <property type="entry name" value="NmrA"/>
    <property type="match status" value="1"/>
</dbReference>
<keyword evidence="3" id="KW-1185">Reference proteome</keyword>
<dbReference type="InterPro" id="IPR052718">
    <property type="entry name" value="NmrA-type_oxidoreductase"/>
</dbReference>